<feature type="transmembrane region" description="Helical" evidence="1">
    <location>
        <begin position="97"/>
        <end position="113"/>
    </location>
</feature>
<keyword evidence="1" id="KW-1133">Transmembrane helix</keyword>
<feature type="transmembrane region" description="Helical" evidence="1">
    <location>
        <begin position="54"/>
        <end position="77"/>
    </location>
</feature>
<protein>
    <recommendedName>
        <fullName evidence="4">Phage holin family protein</fullName>
    </recommendedName>
</protein>
<dbReference type="AlphaFoldDB" id="A0A8J6PW33"/>
<proteinExistence type="predicted"/>
<keyword evidence="3" id="KW-1185">Reference proteome</keyword>
<name>A0A8J6PW33_9HYPH</name>
<accession>A0A8J6PW33</accession>
<comment type="caution">
    <text evidence="2">The sequence shown here is derived from an EMBL/GenBank/DDBJ whole genome shotgun (WGS) entry which is preliminary data.</text>
</comment>
<evidence type="ECO:0008006" key="4">
    <source>
        <dbReference type="Google" id="ProtNLM"/>
    </source>
</evidence>
<evidence type="ECO:0000313" key="3">
    <source>
        <dbReference type="Proteomes" id="UP000643405"/>
    </source>
</evidence>
<organism evidence="2 3">
    <name type="scientific">Oryzicola mucosus</name>
    <dbReference type="NCBI Taxonomy" id="2767425"/>
    <lineage>
        <taxon>Bacteria</taxon>
        <taxon>Pseudomonadati</taxon>
        <taxon>Pseudomonadota</taxon>
        <taxon>Alphaproteobacteria</taxon>
        <taxon>Hyphomicrobiales</taxon>
        <taxon>Phyllobacteriaceae</taxon>
        <taxon>Oryzicola</taxon>
    </lineage>
</organism>
<dbReference type="RefSeq" id="WP_188166694.1">
    <property type="nucleotide sequence ID" value="NZ_JACVVX010000011.1"/>
</dbReference>
<keyword evidence="1" id="KW-0812">Transmembrane</keyword>
<evidence type="ECO:0000256" key="1">
    <source>
        <dbReference type="SAM" id="Phobius"/>
    </source>
</evidence>
<feature type="transmembrane region" description="Helical" evidence="1">
    <location>
        <begin position="119"/>
        <end position="135"/>
    </location>
</feature>
<dbReference type="EMBL" id="JACVVX010000011">
    <property type="protein sequence ID" value="MBD0417254.1"/>
    <property type="molecule type" value="Genomic_DNA"/>
</dbReference>
<dbReference type="Proteomes" id="UP000643405">
    <property type="component" value="Unassembled WGS sequence"/>
</dbReference>
<feature type="transmembrane region" description="Helical" evidence="1">
    <location>
        <begin position="26"/>
        <end position="48"/>
    </location>
</feature>
<evidence type="ECO:0000313" key="2">
    <source>
        <dbReference type="EMBL" id="MBD0417254.1"/>
    </source>
</evidence>
<reference evidence="2" key="1">
    <citation type="submission" date="2020-09" db="EMBL/GenBank/DDBJ databases">
        <title>Genome seq and assembly of Tianweitania sp.</title>
        <authorList>
            <person name="Chhetri G."/>
        </authorList>
    </citation>
    <scope>NUCLEOTIDE SEQUENCE</scope>
    <source>
        <strain evidence="2">Rool2</strain>
    </source>
</reference>
<keyword evidence="1" id="KW-0472">Membrane</keyword>
<sequence length="151" mass="15721">MLASLIAGFATTEAAQTLRRVRQLAITYLLAGIAVACGAGFLIGAAFITVARYYGHTAAAIGFGVGFLVLAGIIILIDKISAGVRVRQAKVRRSSEARSIGIAAAVAAVPLLLRNRAALGALAGPLLAVLAFKVFQENTRKRTPVPRPDKP</sequence>
<gene>
    <name evidence="2" type="ORF">ICI42_21680</name>
</gene>